<dbReference type="EMBL" id="JNSL01000020">
    <property type="protein sequence ID" value="KGA20686.1"/>
    <property type="molecule type" value="Genomic_DNA"/>
</dbReference>
<dbReference type="PROSITE" id="PS50893">
    <property type="entry name" value="ABC_TRANSPORTER_2"/>
    <property type="match status" value="1"/>
</dbReference>
<reference evidence="4" key="1">
    <citation type="submission" date="2014-06" db="EMBL/GenBank/DDBJ databases">
        <title>Key roles for freshwater Actinobacteria revealed by deep metagenomic sequencing.</title>
        <authorList>
            <person name="Ghai R."/>
            <person name="Mizuno C.M."/>
            <person name="Picazo A."/>
            <person name="Camacho A."/>
            <person name="Rodriguez-Valera F."/>
        </authorList>
    </citation>
    <scope>NUCLEOTIDE SEQUENCE</scope>
</reference>
<comment type="caution">
    <text evidence="4">The sequence shown here is derived from an EMBL/GenBank/DDBJ whole genome shotgun (WGS) entry which is preliminary data.</text>
</comment>
<dbReference type="Gene3D" id="3.40.50.300">
    <property type="entry name" value="P-loop containing nucleotide triphosphate hydrolases"/>
    <property type="match status" value="1"/>
</dbReference>
<dbReference type="PANTHER" id="PTHR42764:SF1">
    <property type="entry name" value="PHOSPHONATES UTILIZATION ATP-BINDING PROTEIN PHNK-RELATED"/>
    <property type="match status" value="1"/>
</dbReference>
<name>A0A094R136_9ZZZZ</name>
<dbReference type="GO" id="GO:0005524">
    <property type="term" value="F:ATP binding"/>
    <property type="evidence" value="ECO:0007669"/>
    <property type="project" value="UniProtKB-KW"/>
</dbReference>
<feature type="domain" description="ABC transporter" evidence="3">
    <location>
        <begin position="11"/>
        <end position="257"/>
    </location>
</feature>
<dbReference type="GO" id="GO:0016887">
    <property type="term" value="F:ATP hydrolysis activity"/>
    <property type="evidence" value="ECO:0007669"/>
    <property type="project" value="InterPro"/>
</dbReference>
<evidence type="ECO:0000256" key="2">
    <source>
        <dbReference type="ARBA" id="ARBA00022840"/>
    </source>
</evidence>
<dbReference type="GO" id="GO:0019700">
    <property type="term" value="P:organic phosphonate catabolic process"/>
    <property type="evidence" value="ECO:0007669"/>
    <property type="project" value="TreeGrafter"/>
</dbReference>
<dbReference type="Pfam" id="PF00005">
    <property type="entry name" value="ABC_tran"/>
    <property type="match status" value="1"/>
</dbReference>
<dbReference type="InterPro" id="IPR017871">
    <property type="entry name" value="ABC_transporter-like_CS"/>
</dbReference>
<dbReference type="SMART" id="SM00382">
    <property type="entry name" value="AAA"/>
    <property type="match status" value="1"/>
</dbReference>
<keyword evidence="1" id="KW-0547">Nucleotide-binding</keyword>
<dbReference type="PANTHER" id="PTHR42764">
    <property type="entry name" value="PHOSPHONATES UTILIZATION ATP-BINDING PROTEIN PHNK-RELATED"/>
    <property type="match status" value="1"/>
</dbReference>
<proteinExistence type="predicted"/>
<gene>
    <name evidence="4" type="ORF">GM51_4945</name>
</gene>
<protein>
    <submittedName>
        <fullName evidence="4">Phosphonate metabolism protein PhnL</fullName>
    </submittedName>
</protein>
<sequence>MSTAIATKPILDVRDLTKSFVLHNIDGRTVTGLHNVSFTVEPGQHLALAGTSGAGKSTLLRAIYRTYAPSSGEVWFRLSDDSVVNLAQLSDPEIVALRGRQIGYVSQFLRAQPRRSVLDLVIRAGVSRGMNVADARELGILSLRRLNIGEQLWDVHTSVLSGGEKQRVNIAAGLISPPRLLLLDEPVSALDPENRESAIQLISELTHQGVAVLAVFHDLDAIARLATQIVVMQKGRIINNGPVDQILPLLHPGDVQP</sequence>
<organism evidence="4">
    <name type="scientific">freshwater metagenome</name>
    <dbReference type="NCBI Taxonomy" id="449393"/>
    <lineage>
        <taxon>unclassified sequences</taxon>
        <taxon>metagenomes</taxon>
        <taxon>ecological metagenomes</taxon>
    </lineage>
</organism>
<dbReference type="InterPro" id="IPR003439">
    <property type="entry name" value="ABC_transporter-like_ATP-bd"/>
</dbReference>
<dbReference type="AlphaFoldDB" id="A0A094R136"/>
<dbReference type="PROSITE" id="PS00211">
    <property type="entry name" value="ABC_TRANSPORTER_1"/>
    <property type="match status" value="1"/>
</dbReference>
<dbReference type="InterPro" id="IPR027417">
    <property type="entry name" value="P-loop_NTPase"/>
</dbReference>
<accession>A0A094R136</accession>
<dbReference type="SUPFAM" id="SSF52540">
    <property type="entry name" value="P-loop containing nucleoside triphosphate hydrolases"/>
    <property type="match status" value="1"/>
</dbReference>
<evidence type="ECO:0000259" key="3">
    <source>
        <dbReference type="PROSITE" id="PS50893"/>
    </source>
</evidence>
<evidence type="ECO:0000256" key="1">
    <source>
        <dbReference type="ARBA" id="ARBA00022741"/>
    </source>
</evidence>
<dbReference type="InterPro" id="IPR003593">
    <property type="entry name" value="AAA+_ATPase"/>
</dbReference>
<evidence type="ECO:0000313" key="4">
    <source>
        <dbReference type="EMBL" id="KGA20686.1"/>
    </source>
</evidence>
<keyword evidence="2" id="KW-0067">ATP-binding</keyword>